<reference evidence="1" key="1">
    <citation type="submission" date="2023-10" db="EMBL/GenBank/DDBJ databases">
        <title>Genome of Potential pathogenic bacteria in Crohn's disease.</title>
        <authorList>
            <person name="Rodriguez-Palacios A."/>
        </authorList>
    </citation>
    <scope>NUCLEOTIDE SEQUENCE</scope>
    <source>
        <strain evidence="1">CavFT-hAR62</strain>
    </source>
</reference>
<organism evidence="1 2">
    <name type="scientific">Phocaeicola dorei</name>
    <dbReference type="NCBI Taxonomy" id="357276"/>
    <lineage>
        <taxon>Bacteria</taxon>
        <taxon>Pseudomonadati</taxon>
        <taxon>Bacteroidota</taxon>
        <taxon>Bacteroidia</taxon>
        <taxon>Bacteroidales</taxon>
        <taxon>Bacteroidaceae</taxon>
        <taxon>Phocaeicola</taxon>
    </lineage>
</organism>
<proteinExistence type="predicted"/>
<dbReference type="Pfam" id="PF08942">
    <property type="entry name" value="DUF1919"/>
    <property type="match status" value="1"/>
</dbReference>
<dbReference type="SUPFAM" id="SSF142795">
    <property type="entry name" value="CAC2185-like"/>
    <property type="match status" value="1"/>
</dbReference>
<dbReference type="RefSeq" id="WP_178309901.1">
    <property type="nucleotide sequence ID" value="NZ_BAABZF010000001.1"/>
</dbReference>
<evidence type="ECO:0000313" key="2">
    <source>
        <dbReference type="Proteomes" id="UP001181086"/>
    </source>
</evidence>
<accession>A0AAE4S2U9</accession>
<protein>
    <submittedName>
        <fullName evidence="1">DUF1919 domain-containing protein</fullName>
    </submittedName>
</protein>
<name>A0AAE4S2U9_9BACT</name>
<dbReference type="InterPro" id="IPR015037">
    <property type="entry name" value="DUF1919"/>
</dbReference>
<dbReference type="EMBL" id="JAWDEV010000012">
    <property type="protein sequence ID" value="MDU0272484.1"/>
    <property type="molecule type" value="Genomic_DNA"/>
</dbReference>
<dbReference type="Proteomes" id="UP001181086">
    <property type="component" value="Unassembled WGS sequence"/>
</dbReference>
<comment type="caution">
    <text evidence="1">The sequence shown here is derived from an EMBL/GenBank/DDBJ whole genome shotgun (WGS) entry which is preliminary data.</text>
</comment>
<evidence type="ECO:0000313" key="1">
    <source>
        <dbReference type="EMBL" id="MDU0272484.1"/>
    </source>
</evidence>
<dbReference type="AlphaFoldDB" id="A0AAE4S2U9"/>
<sequence>MMKHFIKNKLGENSWILICYRKCKNVCLYLKRFRYIYIVRKYLRMGGVKSFVSSNCFAGRLYQDFDMEYTSPTVGLWFLPADYVEFCKKMPYFLNSEIIWTECSKTEIGNLNREKAEHYYPMGLIDGKIEVHFLHYDSCIEAWKKWKRRAKRIDYEHAFFIGMDQNGCTEADIKAFDALPFRKKVFFSSKPVEGDSVIFIPEFQAQGYVGDPYQKAHIFYRYLSKWLKEHEVLFS</sequence>
<gene>
    <name evidence="1" type="ORF">RVH45_21900</name>
</gene>
<dbReference type="InterPro" id="IPR037226">
    <property type="entry name" value="CAC2185-like_sf"/>
</dbReference>